<dbReference type="GO" id="GO:0030681">
    <property type="term" value="C:multimeric ribonuclease P complex"/>
    <property type="evidence" value="ECO:0007669"/>
    <property type="project" value="TreeGrafter"/>
</dbReference>
<dbReference type="PANTHER" id="PTHR15396">
    <property type="entry name" value="RIBONUCLEASE P PROTEIN SUBUNIT P40"/>
    <property type="match status" value="1"/>
</dbReference>
<proteinExistence type="predicted"/>
<dbReference type="GO" id="GO:0000447">
    <property type="term" value="P:endonucleolytic cleavage in ITS1 to separate SSU-rRNA from 5.8S rRNA and LSU-rRNA from tricistronic rRNA transcript (SSU-rRNA, 5.8S rRNA, LSU-rRNA)"/>
    <property type="evidence" value="ECO:0007669"/>
    <property type="project" value="TreeGrafter"/>
</dbReference>
<dbReference type="EMBL" id="KE346364">
    <property type="protein sequence ID" value="KJE92558.1"/>
    <property type="molecule type" value="Genomic_DNA"/>
</dbReference>
<reference evidence="2" key="1">
    <citation type="submission" date="2011-02" db="EMBL/GenBank/DDBJ databases">
        <title>The Genome Sequence of Capsaspora owczarzaki ATCC 30864.</title>
        <authorList>
            <person name="Russ C."/>
            <person name="Cuomo C."/>
            <person name="Burger G."/>
            <person name="Gray M.W."/>
            <person name="Holland P.W.H."/>
            <person name="King N."/>
            <person name="Lang F.B.F."/>
            <person name="Roger A.J."/>
            <person name="Ruiz-Trillo I."/>
            <person name="Young S.K."/>
            <person name="Zeng Q."/>
            <person name="Gargeya S."/>
            <person name="Alvarado L."/>
            <person name="Berlin A."/>
            <person name="Chapman S.B."/>
            <person name="Chen Z."/>
            <person name="Freedman E."/>
            <person name="Gellesch M."/>
            <person name="Goldberg J."/>
            <person name="Griggs A."/>
            <person name="Gujja S."/>
            <person name="Heilman E."/>
            <person name="Heiman D."/>
            <person name="Howarth C."/>
            <person name="Mehta T."/>
            <person name="Neiman D."/>
            <person name="Pearson M."/>
            <person name="Roberts A."/>
            <person name="Saif S."/>
            <person name="Shea T."/>
            <person name="Shenoy N."/>
            <person name="Sisk P."/>
            <person name="Stolte C."/>
            <person name="Sykes S."/>
            <person name="White J."/>
            <person name="Yandava C."/>
            <person name="Haas B."/>
            <person name="Nusbaum C."/>
            <person name="Birren B."/>
        </authorList>
    </citation>
    <scope>NUCLEOTIDE SEQUENCE</scope>
    <source>
        <strain evidence="2">ATCC 30864</strain>
    </source>
</reference>
<dbReference type="OrthoDB" id="63112at2759"/>
<dbReference type="PANTHER" id="PTHR15396:SF1">
    <property type="entry name" value="RIBONUCLEASE P PROTEIN SUBUNIT P40"/>
    <property type="match status" value="1"/>
</dbReference>
<keyword evidence="2" id="KW-1185">Reference proteome</keyword>
<dbReference type="InParanoid" id="A0A0D2WPH5"/>
<accession>A0A0D2WPH5</accession>
<dbReference type="AlphaFoldDB" id="A0A0D2WPH5"/>
<dbReference type="OMA" id="VWGFADT"/>
<dbReference type="RefSeq" id="XP_004348408.1">
    <property type="nucleotide sequence ID" value="XM_004348358.2"/>
</dbReference>
<dbReference type="Proteomes" id="UP000008743">
    <property type="component" value="Unassembled WGS sequence"/>
</dbReference>
<dbReference type="GO" id="GO:0001682">
    <property type="term" value="P:tRNA 5'-leader removal"/>
    <property type="evidence" value="ECO:0007669"/>
    <property type="project" value="InterPro"/>
</dbReference>
<sequence length="395" mass="42918">MTTLGLSALPRPGALRFAAQAPPLDKDALVHRILSEHPLNHAVELVLPWARDRAISANAKQTNAADSVTRMSVAQPLKSAEFHVIEIPLLALLDTEFLQRHVRNGHFVAMSVSERLDGSTCVPAVADGFLTLSLSKEAYELCGLEGQLSKHEIQQRHTVRIHLAAESFVPGKSHYERVKWCFAERLTRSFKFVCTDAATYTNGDQPAPSPAHALNKHALAPARTLHLSHTEQRAVTVPQLLVAPIESVAAQDNATLGPYLSTWQTWFGAISCGISLAPRAADDFASTFQFEGVEVEISDTGDAVPLAVSISKFTGIVSSEQIKRVVARARAYLATCPELPWAALNIWGFIDAPVAYGDREHCLEQANGENDVTLILFRDGGSCVLSTASSRNELT</sequence>
<organism evidence="1 2">
    <name type="scientific">Capsaspora owczarzaki (strain ATCC 30864)</name>
    <dbReference type="NCBI Taxonomy" id="595528"/>
    <lineage>
        <taxon>Eukaryota</taxon>
        <taxon>Filasterea</taxon>
        <taxon>Capsaspora</taxon>
    </lineage>
</organism>
<dbReference type="GO" id="GO:0004526">
    <property type="term" value="F:ribonuclease P activity"/>
    <property type="evidence" value="ECO:0007669"/>
    <property type="project" value="TreeGrafter"/>
</dbReference>
<dbReference type="Pfam" id="PF08584">
    <property type="entry name" value="Ribonuc_P_40"/>
    <property type="match status" value="1"/>
</dbReference>
<dbReference type="InterPro" id="IPR013893">
    <property type="entry name" value="RNase_P_Rpp40"/>
</dbReference>
<evidence type="ECO:0000313" key="1">
    <source>
        <dbReference type="EMBL" id="KJE92558.1"/>
    </source>
</evidence>
<dbReference type="GO" id="GO:0000171">
    <property type="term" value="F:ribonuclease MRP activity"/>
    <property type="evidence" value="ECO:0007669"/>
    <property type="project" value="TreeGrafter"/>
</dbReference>
<protein>
    <submittedName>
        <fullName evidence="1">Uncharacterized protein</fullName>
    </submittedName>
</protein>
<dbReference type="eggNOG" id="ENOG502QSAV">
    <property type="taxonomic scope" value="Eukaryota"/>
</dbReference>
<dbReference type="GO" id="GO:0000172">
    <property type="term" value="C:ribonuclease MRP complex"/>
    <property type="evidence" value="ECO:0007669"/>
    <property type="project" value="TreeGrafter"/>
</dbReference>
<gene>
    <name evidence="1" type="ORF">CAOG_003503</name>
</gene>
<dbReference type="STRING" id="595528.A0A0D2WPH5"/>
<evidence type="ECO:0000313" key="2">
    <source>
        <dbReference type="Proteomes" id="UP000008743"/>
    </source>
</evidence>
<dbReference type="PhylomeDB" id="A0A0D2WPH5"/>
<name>A0A0D2WPH5_CAPO3</name>